<dbReference type="Proteomes" id="UP001316803">
    <property type="component" value="Unassembled WGS sequence"/>
</dbReference>
<feature type="transmembrane region" description="Helical" evidence="2">
    <location>
        <begin position="223"/>
        <end position="246"/>
    </location>
</feature>
<feature type="region of interest" description="Disordered" evidence="1">
    <location>
        <begin position="1"/>
        <end position="73"/>
    </location>
</feature>
<name>A0AAN8EQT0_9EURO</name>
<dbReference type="EMBL" id="JAKLMC020000004">
    <property type="protein sequence ID" value="KAK5956723.1"/>
    <property type="molecule type" value="Genomic_DNA"/>
</dbReference>
<keyword evidence="2" id="KW-1133">Transmembrane helix</keyword>
<feature type="compositionally biased region" description="Polar residues" evidence="1">
    <location>
        <begin position="109"/>
        <end position="119"/>
    </location>
</feature>
<feature type="region of interest" description="Disordered" evidence="1">
    <location>
        <begin position="819"/>
        <end position="845"/>
    </location>
</feature>
<organism evidence="3 4">
    <name type="scientific">Knufia fluminis</name>
    <dbReference type="NCBI Taxonomy" id="191047"/>
    <lineage>
        <taxon>Eukaryota</taxon>
        <taxon>Fungi</taxon>
        <taxon>Dikarya</taxon>
        <taxon>Ascomycota</taxon>
        <taxon>Pezizomycotina</taxon>
        <taxon>Eurotiomycetes</taxon>
        <taxon>Chaetothyriomycetidae</taxon>
        <taxon>Chaetothyriales</taxon>
        <taxon>Trichomeriaceae</taxon>
        <taxon>Knufia</taxon>
    </lineage>
</organism>
<evidence type="ECO:0000313" key="4">
    <source>
        <dbReference type="Proteomes" id="UP001316803"/>
    </source>
</evidence>
<keyword evidence="2" id="KW-0472">Membrane</keyword>
<evidence type="ECO:0000256" key="1">
    <source>
        <dbReference type="SAM" id="MobiDB-lite"/>
    </source>
</evidence>
<protein>
    <submittedName>
        <fullName evidence="3">Uncharacterized protein</fullName>
    </submittedName>
</protein>
<feature type="transmembrane region" description="Helical" evidence="2">
    <location>
        <begin position="736"/>
        <end position="757"/>
    </location>
</feature>
<comment type="caution">
    <text evidence="3">The sequence shown here is derived from an EMBL/GenBank/DDBJ whole genome shotgun (WGS) entry which is preliminary data.</text>
</comment>
<evidence type="ECO:0000256" key="2">
    <source>
        <dbReference type="SAM" id="Phobius"/>
    </source>
</evidence>
<keyword evidence="2" id="KW-0812">Transmembrane</keyword>
<feature type="compositionally biased region" description="Polar residues" evidence="1">
    <location>
        <begin position="37"/>
        <end position="47"/>
    </location>
</feature>
<evidence type="ECO:0000313" key="3">
    <source>
        <dbReference type="EMBL" id="KAK5956723.1"/>
    </source>
</evidence>
<feature type="transmembrane region" description="Helical" evidence="2">
    <location>
        <begin position="292"/>
        <end position="312"/>
    </location>
</feature>
<feature type="compositionally biased region" description="Polar residues" evidence="1">
    <location>
        <begin position="128"/>
        <end position="139"/>
    </location>
</feature>
<accession>A0AAN8EQT0</accession>
<feature type="region of interest" description="Disordered" evidence="1">
    <location>
        <begin position="106"/>
        <end position="144"/>
    </location>
</feature>
<gene>
    <name evidence="3" type="ORF">OHC33_002210</name>
</gene>
<proteinExistence type="predicted"/>
<sequence>MSQSSQKKADSLFLPPDSPLFSSEDDQDTPKRGRQKPWTSLDAQYQQVPPEDQDIAEHEEGQEHPRIEELELDRVPRQTASIVTIKRVPVASRAYLSLAASAAESSTSVGNQSQASADQHVTGGTARSGISPSPQSSRCSLEDDTYQQTTSQVDLLAHEHGIAGCPMQGDLVQSRWTRLRVLIIVMSLYSTFFSSFFLTLAAMKPRWGYRIGTQGAMSYDTATLLSALISKTVELTFATTFVATLGQILSRRAFAKSALFRDKPGISLAEANMRLWIMQPGTVFTHWHSSKLALKSILGVSVLLAAVCTAFYTTAVEALVSPKLKFGRNETLTMFGDVKASYANAVFLADSCQTLLSDMDPIEAGNTCLQIEYAGNSFHNLNTWLATWDERRGANTGADTSSDRPPPVAMLYENTTVHGQWIWPSGDNIRSDLQKHERLVQNISMVMPHANVVRAAKHWKNGILQPNDLRGAGEYYIKAAVPGPGINVLCVGASFDELQPLIKNSSAKLSELWPSKSTPLDSIFNWTQTLPETTAEAHALWFADWPLEFNTIVNEGFLQTNSSYGSDFVYLLGKPPSSIVTNDYALCGLRSFQYTNCSTAYHVTSSGGQLSVHCDDDIENHLSYRSSKVNGSEIALMHIEKDWTPVGQNNRLMTQMIPQWNNETGIVQSVLALPSIGEALGVLAGYTLLASSETAPFIHYWNYTPTILDEPGLVNFSATLSYKDYASGGDQEWKGIFYIVLFTVVLFNVLCGQYLFWHFWHHGEVTDYTEPQNLFALAINSPPSQMLAGVCGGGPSGEMLGKKWRIDMSRPTSSVLSLHDHNSHNHDNSTTNRQSTGITHPHFFV</sequence>
<feature type="transmembrane region" description="Helical" evidence="2">
    <location>
        <begin position="181"/>
        <end position="203"/>
    </location>
</feature>
<feature type="compositionally biased region" description="Basic and acidic residues" evidence="1">
    <location>
        <begin position="55"/>
        <end position="73"/>
    </location>
</feature>
<keyword evidence="4" id="KW-1185">Reference proteome</keyword>
<dbReference type="AlphaFoldDB" id="A0AAN8EQT0"/>
<reference evidence="3 4" key="1">
    <citation type="submission" date="2022-12" db="EMBL/GenBank/DDBJ databases">
        <title>Genomic features and morphological characterization of a novel Knufia sp. strain isolated from spacecraft assembly facility.</title>
        <authorList>
            <person name="Teixeira M."/>
            <person name="Chander A.M."/>
            <person name="Stajich J.E."/>
            <person name="Venkateswaran K."/>
        </authorList>
    </citation>
    <scope>NUCLEOTIDE SEQUENCE [LARGE SCALE GENOMIC DNA]</scope>
    <source>
        <strain evidence="3 4">FJI-L2-BK-P2</strain>
    </source>
</reference>